<organism evidence="8 9">
    <name type="scientific">Metamycoplasma phocicerebrale</name>
    <dbReference type="NCBI Taxonomy" id="142649"/>
    <lineage>
        <taxon>Bacteria</taxon>
        <taxon>Bacillati</taxon>
        <taxon>Mycoplasmatota</taxon>
        <taxon>Mycoplasmoidales</taxon>
        <taxon>Metamycoplasmataceae</taxon>
        <taxon>Metamycoplasma</taxon>
    </lineage>
</organism>
<comment type="subcellular location">
    <subcellularLocation>
        <location evidence="1">Cell membrane</location>
        <topology evidence="1">Multi-pass membrane protein</topology>
    </subcellularLocation>
</comment>
<dbReference type="Proteomes" id="UP000256585">
    <property type="component" value="Chromosome"/>
</dbReference>
<dbReference type="PANTHER" id="PTHR36115">
    <property type="entry name" value="PROLINE-RICH ANTIGEN HOMOLOG-RELATED"/>
    <property type="match status" value="1"/>
</dbReference>
<feature type="domain" description="RDD" evidence="7">
    <location>
        <begin position="9"/>
        <end position="126"/>
    </location>
</feature>
<evidence type="ECO:0000313" key="9">
    <source>
        <dbReference type="Proteomes" id="UP000256585"/>
    </source>
</evidence>
<protein>
    <recommendedName>
        <fullName evidence="7">RDD domain-containing protein</fullName>
    </recommendedName>
</protein>
<keyword evidence="4 6" id="KW-1133">Transmembrane helix</keyword>
<dbReference type="Pfam" id="PF06271">
    <property type="entry name" value="RDD"/>
    <property type="match status" value="1"/>
</dbReference>
<keyword evidence="2" id="KW-1003">Cell membrane</keyword>
<accession>A0A3Q9VBR7</accession>
<keyword evidence="9" id="KW-1185">Reference proteome</keyword>
<reference evidence="8" key="1">
    <citation type="submission" date="2019-03" db="EMBL/GenBank/DDBJ databases">
        <title>Draft Sequence and Annotation of the Mycoplasma phocicerebrale Strain 1049T Genome.</title>
        <authorList>
            <person name="Frasca S.Jr."/>
            <person name="Kutish G.F."/>
            <person name="Castellanos Gell J."/>
            <person name="Michaels D.L."/>
            <person name="Brown D.R."/>
        </authorList>
    </citation>
    <scope>NUCLEOTIDE SEQUENCE</scope>
    <source>
        <strain evidence="8">1049</strain>
    </source>
</reference>
<keyword evidence="5 6" id="KW-0472">Membrane</keyword>
<dbReference type="GO" id="GO:0005886">
    <property type="term" value="C:plasma membrane"/>
    <property type="evidence" value="ECO:0007669"/>
    <property type="project" value="UniProtKB-SubCell"/>
</dbReference>
<gene>
    <name evidence="8" type="ORF">DMC14_003050</name>
</gene>
<dbReference type="PANTHER" id="PTHR36115:SF9">
    <property type="entry name" value="LMO1584 PROTEIN"/>
    <property type="match status" value="1"/>
</dbReference>
<dbReference type="InterPro" id="IPR051791">
    <property type="entry name" value="Pra-immunoreactive"/>
</dbReference>
<feature type="transmembrane region" description="Helical" evidence="6">
    <location>
        <begin position="148"/>
        <end position="172"/>
    </location>
</feature>
<evidence type="ECO:0000256" key="6">
    <source>
        <dbReference type="SAM" id="Phobius"/>
    </source>
</evidence>
<evidence type="ECO:0000256" key="2">
    <source>
        <dbReference type="ARBA" id="ARBA00022475"/>
    </source>
</evidence>
<evidence type="ECO:0000256" key="3">
    <source>
        <dbReference type="ARBA" id="ARBA00022692"/>
    </source>
</evidence>
<dbReference type="InterPro" id="IPR010432">
    <property type="entry name" value="RDD"/>
</dbReference>
<sequence>MIVTINKKANFWIRLLATIIDLILFVVFALATSFIVFNYKKADFYTNQLLYKELIYRFWLLSLILFLVLTYIVFPILTKGKTIGMLICKIKVILTNKNIKLSKAIFDRQRLFSFLWIFVFIAFMLMSTDAFLKATRGKNLNNVEKVVFALPVTLATIALGLDLFMIITGAGATRVSWNDKFSQTRTVWINKFEEIIEEENINKKIYPKKRELPNISIL</sequence>
<evidence type="ECO:0000256" key="1">
    <source>
        <dbReference type="ARBA" id="ARBA00004651"/>
    </source>
</evidence>
<evidence type="ECO:0000256" key="5">
    <source>
        <dbReference type="ARBA" id="ARBA00023136"/>
    </source>
</evidence>
<evidence type="ECO:0000256" key="4">
    <source>
        <dbReference type="ARBA" id="ARBA00022989"/>
    </source>
</evidence>
<dbReference type="RefSeq" id="WP_116171435.1">
    <property type="nucleotide sequence ID" value="NZ_CP033058.2"/>
</dbReference>
<proteinExistence type="predicted"/>
<dbReference type="KEGG" id="mphc:DMC14_003050"/>
<name>A0A3Q9VBR7_9BACT</name>
<dbReference type="EMBL" id="CP033058">
    <property type="protein sequence ID" value="AZZ65742.1"/>
    <property type="molecule type" value="Genomic_DNA"/>
</dbReference>
<keyword evidence="3 6" id="KW-0812">Transmembrane</keyword>
<feature type="transmembrane region" description="Helical" evidence="6">
    <location>
        <begin position="111"/>
        <end position="128"/>
    </location>
</feature>
<feature type="transmembrane region" description="Helical" evidence="6">
    <location>
        <begin position="12"/>
        <end position="36"/>
    </location>
</feature>
<dbReference type="AlphaFoldDB" id="A0A3Q9VBR7"/>
<feature type="transmembrane region" description="Helical" evidence="6">
    <location>
        <begin position="56"/>
        <end position="77"/>
    </location>
</feature>
<evidence type="ECO:0000259" key="7">
    <source>
        <dbReference type="Pfam" id="PF06271"/>
    </source>
</evidence>
<evidence type="ECO:0000313" key="8">
    <source>
        <dbReference type="EMBL" id="AZZ65742.1"/>
    </source>
</evidence>
<dbReference type="OrthoDB" id="397890at2"/>